<dbReference type="SUPFAM" id="SSF52743">
    <property type="entry name" value="Subtilisin-like"/>
    <property type="match status" value="1"/>
</dbReference>
<dbReference type="Pfam" id="PF25275">
    <property type="entry name" value="Golvesin_C"/>
    <property type="match status" value="1"/>
</dbReference>
<dbReference type="PROSITE" id="PS51892">
    <property type="entry name" value="SUBTILASE"/>
    <property type="match status" value="1"/>
</dbReference>
<dbReference type="Pfam" id="PF17957">
    <property type="entry name" value="Big_7"/>
    <property type="match status" value="1"/>
</dbReference>
<dbReference type="GO" id="GO:0004252">
    <property type="term" value="F:serine-type endopeptidase activity"/>
    <property type="evidence" value="ECO:0007669"/>
    <property type="project" value="UniProtKB-UniRule"/>
</dbReference>
<feature type="active site" description="Charge relay system" evidence="5">
    <location>
        <position position="256"/>
    </location>
</feature>
<dbReference type="KEGG" id="tsy:THSYN_07175"/>
<sequence length="1140" mass="118081">MPQFNSRLIFLSFTLLCGLLCVVGGPACGAATADALGTAGIQAAALDRLEAKAELGGALPVIVRLRTETLPAVEPPTDLGGNPARAQRKLGDRARLIARAQDRLAAAVAGHPVRINRYRYLPLAAMQADRATIRRLRALPDVLSVTEDRPHAPLLNTSVPHIGGNLAYNQGWTGAGQAVAVIDTGVQTSHPYFADRVLHDAEACYSGAYQASLTTLCPNLPADCPEVLISNGGYPGHTACGPGAGVQCTGHGSCYHGTHVSGIVLSGDSTYRGVAPGANLIPIQVFVIEGGNLWAYDSDIIAGLEHVLRLSQAGTPIAAVNMSLGGDNYTSARECNLYAAPTKTAIDALRAGGIATVVAAGNSGVRTAISTPGCISSAVSVGATYDDDGIAYFSNLAPALTVFAPGYSVFSSVPTNAVGGASGTSMATPHVAGAIAVLREKAAQTLLTPSVDNLVAALRLSGTPIIDGTNTYSTPRIQLDQALGLITADQLPLELILDSETTPSAVSVVSGTFASVTDSNAYGGSALRGTSVSQANGLRFTPDLSPGHYAISVWWPALSGNTDQAQLSVRHSGGTWQVALDQQQLGARWNDLGTFHLGSGAQAPLVEIAGTGGALAVLADAVRLTRVWNPAPPSIAVTELPGAYVGEAYSTQLAFSGGVVPLTWSIAAGALPAGLTLDSATGTIGGVPQAIAVQSVTAHFSVRLADPDGNESIAAFNLVVADRGAFLYAKINFQPATAAVPPDYLADTGAPFGTRANGLTYGWNLDTTASTRDRNSANAPDQRYDTLNYARTGTEKWELQVPNGVYDVRVAAGDPQYYGQVLPRHYHYLVEGVTALDAVPNAAQRFAEGTVTVTVTDGRLTLGNGANALDNCLLFVEVAVHTAVNLPPSVTLTAPSAGASFERGTTITLAADAGDADGTVAKVVFFADGTPLGEDTGAPYEFIWTATATGTHTIQAAATDNAGASTTSAAVTVEVIAPVVPVVPPLAIKVNFQPASAALPTGYLVDAGAPYGDRGNGANYGWNMDTAVNTRDRNNPVAPDQRYDTLNYARTGTERWELEVPNGVYQVRVAAGDPSYYGQVAPRRYHYLVEGVTVMDSVPSEQQRFSEAPATVTVTDGRLTLSNGANAKDNCLLFIEVTAQ</sequence>
<evidence type="ECO:0000259" key="8">
    <source>
        <dbReference type="Pfam" id="PF00082"/>
    </source>
</evidence>
<dbReference type="InterPro" id="IPR050131">
    <property type="entry name" value="Peptidase_S8_subtilisin-like"/>
</dbReference>
<proteinExistence type="inferred from homology"/>
<dbReference type="InterPro" id="IPR008979">
    <property type="entry name" value="Galactose-bd-like_sf"/>
</dbReference>
<accession>A0A2K8U597</accession>
<evidence type="ECO:0000259" key="9">
    <source>
        <dbReference type="Pfam" id="PF25275"/>
    </source>
</evidence>
<dbReference type="Proteomes" id="UP000232638">
    <property type="component" value="Chromosome"/>
</dbReference>
<evidence type="ECO:0000256" key="5">
    <source>
        <dbReference type="PROSITE-ProRule" id="PRU01240"/>
    </source>
</evidence>
<dbReference type="InterPro" id="IPR015500">
    <property type="entry name" value="Peptidase_S8_subtilisin-rel"/>
</dbReference>
<evidence type="ECO:0000256" key="1">
    <source>
        <dbReference type="ARBA" id="ARBA00011073"/>
    </source>
</evidence>
<dbReference type="SUPFAM" id="SSF49785">
    <property type="entry name" value="Galactose-binding domain-like"/>
    <property type="match status" value="2"/>
</dbReference>
<keyword evidence="2 5" id="KW-0645">Protease</keyword>
<dbReference type="EMBL" id="CP020370">
    <property type="protein sequence ID" value="AUB80754.1"/>
    <property type="molecule type" value="Genomic_DNA"/>
</dbReference>
<dbReference type="GO" id="GO:0016020">
    <property type="term" value="C:membrane"/>
    <property type="evidence" value="ECO:0007669"/>
    <property type="project" value="InterPro"/>
</dbReference>
<dbReference type="RefSeq" id="WP_100918542.1">
    <property type="nucleotide sequence ID" value="NZ_CP020370.1"/>
</dbReference>
<evidence type="ECO:0000256" key="7">
    <source>
        <dbReference type="SAM" id="SignalP"/>
    </source>
</evidence>
<dbReference type="InterPro" id="IPR013783">
    <property type="entry name" value="Ig-like_fold"/>
</dbReference>
<dbReference type="PANTHER" id="PTHR43806">
    <property type="entry name" value="PEPTIDASE S8"/>
    <property type="match status" value="1"/>
</dbReference>
<protein>
    <submittedName>
        <fullName evidence="10">Uncharacterized protein</fullName>
    </submittedName>
</protein>
<dbReference type="InterPro" id="IPR023827">
    <property type="entry name" value="Peptidase_S8_Asp-AS"/>
</dbReference>
<comment type="similarity">
    <text evidence="1 5 6">Belongs to the peptidase S8 family.</text>
</comment>
<dbReference type="GO" id="GO:0006508">
    <property type="term" value="P:proteolysis"/>
    <property type="evidence" value="ECO:0007669"/>
    <property type="project" value="UniProtKB-KW"/>
</dbReference>
<evidence type="ECO:0000313" key="11">
    <source>
        <dbReference type="Proteomes" id="UP000232638"/>
    </source>
</evidence>
<dbReference type="PROSITE" id="PS00136">
    <property type="entry name" value="SUBTILASE_ASP"/>
    <property type="match status" value="1"/>
</dbReference>
<dbReference type="InterPro" id="IPR022398">
    <property type="entry name" value="Peptidase_S8_His-AS"/>
</dbReference>
<feature type="domain" description="Peptidase S8/S53" evidence="8">
    <location>
        <begin position="174"/>
        <end position="449"/>
    </location>
</feature>
<feature type="signal peptide" evidence="7">
    <location>
        <begin position="1"/>
        <end position="29"/>
    </location>
</feature>
<dbReference type="InterPro" id="IPR000209">
    <property type="entry name" value="Peptidase_S8/S53_dom"/>
</dbReference>
<dbReference type="InterPro" id="IPR023828">
    <property type="entry name" value="Peptidase_S8_Ser-AS"/>
</dbReference>
<evidence type="ECO:0000256" key="2">
    <source>
        <dbReference type="ARBA" id="ARBA00022670"/>
    </source>
</evidence>
<feature type="active site" description="Charge relay system" evidence="5">
    <location>
        <position position="183"/>
    </location>
</feature>
<dbReference type="Pfam" id="PF00082">
    <property type="entry name" value="Peptidase_S8"/>
    <property type="match status" value="1"/>
</dbReference>
<feature type="active site" description="Charge relay system" evidence="5">
    <location>
        <position position="425"/>
    </location>
</feature>
<name>A0A2K8U597_9GAMM</name>
<dbReference type="PROSITE" id="PS00137">
    <property type="entry name" value="SUBTILASE_HIS"/>
    <property type="match status" value="1"/>
</dbReference>
<dbReference type="PROSITE" id="PS00138">
    <property type="entry name" value="SUBTILASE_SER"/>
    <property type="match status" value="1"/>
</dbReference>
<reference evidence="10 11" key="1">
    <citation type="submission" date="2017-03" db="EMBL/GenBank/DDBJ databases">
        <title>Complete genome sequence of Candidatus 'Thiodictyon syntrophicum' sp. nov. strain Cad16T, a photolithoautotroph purple sulfur bacterium isolated from an alpine meromictic lake.</title>
        <authorList>
            <person name="Luedin S.M."/>
            <person name="Pothier J.F."/>
            <person name="Danza F."/>
            <person name="Storelli N."/>
            <person name="Wittwer M."/>
            <person name="Tonolla M."/>
        </authorList>
    </citation>
    <scope>NUCLEOTIDE SEQUENCE [LARGE SCALE GENOMIC DNA]</scope>
    <source>
        <strain evidence="10 11">Cad16T</strain>
    </source>
</reference>
<keyword evidence="11" id="KW-1185">Reference proteome</keyword>
<dbReference type="PANTHER" id="PTHR43806:SF11">
    <property type="entry name" value="CEREVISIN-RELATED"/>
    <property type="match status" value="1"/>
</dbReference>
<dbReference type="Pfam" id="PF05345">
    <property type="entry name" value="He_PIG"/>
    <property type="match status" value="1"/>
</dbReference>
<evidence type="ECO:0000256" key="6">
    <source>
        <dbReference type="RuleBase" id="RU003355"/>
    </source>
</evidence>
<dbReference type="Gene3D" id="2.60.40.10">
    <property type="entry name" value="Immunoglobulins"/>
    <property type="match status" value="2"/>
</dbReference>
<dbReference type="PRINTS" id="PR00723">
    <property type="entry name" value="SUBTILISIN"/>
</dbReference>
<dbReference type="GO" id="GO:0005509">
    <property type="term" value="F:calcium ion binding"/>
    <property type="evidence" value="ECO:0007669"/>
    <property type="project" value="InterPro"/>
</dbReference>
<dbReference type="AlphaFoldDB" id="A0A2K8U597"/>
<feature type="domain" description="Golvesin/Xly CBD-like" evidence="9">
    <location>
        <begin position="507"/>
        <end position="626"/>
    </location>
</feature>
<gene>
    <name evidence="10" type="ORF">THSYN_07175</name>
</gene>
<keyword evidence="7" id="KW-0732">Signal</keyword>
<keyword evidence="4 5" id="KW-0720">Serine protease</keyword>
<evidence type="ECO:0000256" key="3">
    <source>
        <dbReference type="ARBA" id="ARBA00022801"/>
    </source>
</evidence>
<dbReference type="InterPro" id="IPR015919">
    <property type="entry name" value="Cadherin-like_sf"/>
</dbReference>
<dbReference type="Gene3D" id="2.60.120.430">
    <property type="entry name" value="Galactose-binding lectin"/>
    <property type="match status" value="2"/>
</dbReference>
<evidence type="ECO:0000256" key="4">
    <source>
        <dbReference type="ARBA" id="ARBA00022825"/>
    </source>
</evidence>
<organism evidence="10 11">
    <name type="scientific">Candidatus Thiodictyon syntrophicum</name>
    <dbReference type="NCBI Taxonomy" id="1166950"/>
    <lineage>
        <taxon>Bacteria</taxon>
        <taxon>Pseudomonadati</taxon>
        <taxon>Pseudomonadota</taxon>
        <taxon>Gammaproteobacteria</taxon>
        <taxon>Chromatiales</taxon>
        <taxon>Chromatiaceae</taxon>
        <taxon>Thiodictyon</taxon>
    </lineage>
</organism>
<dbReference type="InterPro" id="IPR036852">
    <property type="entry name" value="Peptidase_S8/S53_dom_sf"/>
</dbReference>
<evidence type="ECO:0000313" key="10">
    <source>
        <dbReference type="EMBL" id="AUB80754.1"/>
    </source>
</evidence>
<dbReference type="InterPro" id="IPR033803">
    <property type="entry name" value="CBD-like_Golvesin-Xly"/>
</dbReference>
<dbReference type="OrthoDB" id="9790784at2"/>
<dbReference type="SUPFAM" id="SSF49313">
    <property type="entry name" value="Cadherin-like"/>
    <property type="match status" value="1"/>
</dbReference>
<feature type="chain" id="PRO_5014726666" evidence="7">
    <location>
        <begin position="30"/>
        <end position="1140"/>
    </location>
</feature>
<keyword evidence="3 5" id="KW-0378">Hydrolase</keyword>
<dbReference type="Gene3D" id="3.40.50.200">
    <property type="entry name" value="Peptidase S8/S53 domain"/>
    <property type="match status" value="1"/>
</dbReference>